<protein>
    <recommendedName>
        <fullName evidence="4">RRM domain-containing protein</fullName>
    </recommendedName>
</protein>
<dbReference type="InterPro" id="IPR035979">
    <property type="entry name" value="RBD_domain_sf"/>
</dbReference>
<evidence type="ECO:0000256" key="1">
    <source>
        <dbReference type="ARBA" id="ARBA00022884"/>
    </source>
</evidence>
<keyword evidence="6" id="KW-1185">Reference proteome</keyword>
<dbReference type="PROSITE" id="PS50102">
    <property type="entry name" value="RRM"/>
    <property type="match status" value="1"/>
</dbReference>
<evidence type="ECO:0000259" key="4">
    <source>
        <dbReference type="PROSITE" id="PS50102"/>
    </source>
</evidence>
<feature type="region of interest" description="Disordered" evidence="3">
    <location>
        <begin position="719"/>
        <end position="789"/>
    </location>
</feature>
<dbReference type="PANTHER" id="PTHR48029:SF1">
    <property type="entry name" value="NUCLEOLAR PROTEIN 8"/>
    <property type="match status" value="1"/>
</dbReference>
<dbReference type="STRING" id="431595.K3WF34"/>
<sequence length="864" mass="96505">MAPTSPPLSMRVYVGGLPADTNEKELQERFARFVSADHCQLRGVELLAPKGLFTLNADATHRGFAYLTLEGDATPAVVEKLVKTYNKTKWRGSVLRVEPANPDYMVRLQQEWQEQREFEEMQKVIRAEARGLAVSSSEKSNEELIMNMGVEFQGTKRTTFDYDDLDLDAAFAPKKKAVVTPAVVGSNGYQDSDDDEPMDHTETESSDANGGQSGESEEDEDDEGDADYWGSSGDEQDETAAPAEEVNDEDGSDYWGSSEDEQDESAAAPATSASVVNAPVSPESSVESDAVAMDDVEAFVQQIEQEEAEAKRAVATAATADLKKETPMKEKALEQQVEREEANARRIAALEAKMKQKQQQQQQQARIDLTATSNKKITFDDSGNEEEEGAHDDEDEAGHSGAITNWLDSSDDEEDEKRDDYGELRDGSDTEQDDKKKTKRLGLAFDDDNDEDEDAKAFAVRPEFLGERGKKLFELQKRFGGDQRFRMDARFIEDEENEYGGNDNLLLDNDELASIADGPAGKVQQFQAEDGEDEAAKHEREFLAEQDLSLSVIAELFPDIDVENIKYKLRVKVKKDPIKEASWMGQMKRYDPRDVHSRNEFEIPIEDPKKQQQQKADADDANDALAKEKKKREEKEVLIGGERFFSTSNNLGSMFTRVRKNSEDGIEGEAALDGVFGFSRGLDASGAAASSGSAGGNSGASTFRLSSLFDFPVEEDKEKNARLTAMGETLFEDGDDHGDNEDKPWHFTQSFFSEEKDDEDDAHMDTDNEEDDGNDVEEDNAADGNAKTKKKVIKRSLTEFLAFGNTFCVNAEGNSGLLNAKDWTEKRKKLTLDFKRKRKDALRNKKKLQQRVQKQQYKKQKLAR</sequence>
<reference evidence="5" key="3">
    <citation type="submission" date="2015-02" db="UniProtKB">
        <authorList>
            <consortium name="EnsemblProtists"/>
        </authorList>
    </citation>
    <scope>IDENTIFICATION</scope>
    <source>
        <strain evidence="5">DAOM BR144</strain>
    </source>
</reference>
<dbReference type="InterPro" id="IPR000504">
    <property type="entry name" value="RRM_dom"/>
</dbReference>
<dbReference type="InterPro" id="IPR012677">
    <property type="entry name" value="Nucleotide-bd_a/b_plait_sf"/>
</dbReference>
<accession>K3WF34</accession>
<feature type="compositionally biased region" description="Basic and acidic residues" evidence="3">
    <location>
        <begin position="625"/>
        <end position="634"/>
    </location>
</feature>
<dbReference type="HOGENOM" id="CLU_361907_0_0_1"/>
<dbReference type="Gene3D" id="3.30.70.330">
    <property type="match status" value="1"/>
</dbReference>
<dbReference type="SUPFAM" id="SSF54928">
    <property type="entry name" value="RNA-binding domain, RBD"/>
    <property type="match status" value="1"/>
</dbReference>
<name>K3WF34_GLOUD</name>
<feature type="compositionally biased region" description="Low complexity" evidence="3">
    <location>
        <begin position="345"/>
        <end position="364"/>
    </location>
</feature>
<feature type="compositionally biased region" description="Acidic residues" evidence="3">
    <location>
        <begin position="382"/>
        <end position="396"/>
    </location>
</feature>
<dbReference type="InParanoid" id="K3WF34"/>
<evidence type="ECO:0000256" key="2">
    <source>
        <dbReference type="PROSITE-ProRule" id="PRU00176"/>
    </source>
</evidence>
<keyword evidence="1 2" id="KW-0694">RNA-binding</keyword>
<feature type="domain" description="RRM" evidence="4">
    <location>
        <begin position="10"/>
        <end position="102"/>
    </location>
</feature>
<dbReference type="eggNOG" id="ENOG502R9D5">
    <property type="taxonomic scope" value="Eukaryota"/>
</dbReference>
<feature type="compositionally biased region" description="Basic and acidic residues" evidence="3">
    <location>
        <begin position="418"/>
        <end position="436"/>
    </location>
</feature>
<evidence type="ECO:0000313" key="5">
    <source>
        <dbReference type="EnsemblProtists" id="PYU1_T003575"/>
    </source>
</evidence>
<feature type="compositionally biased region" description="Basic and acidic residues" evidence="3">
    <location>
        <begin position="589"/>
        <end position="610"/>
    </location>
</feature>
<organism evidence="5 6">
    <name type="scientific">Globisporangium ultimum (strain ATCC 200006 / CBS 805.95 / DAOM BR144)</name>
    <name type="common">Pythium ultimum</name>
    <dbReference type="NCBI Taxonomy" id="431595"/>
    <lineage>
        <taxon>Eukaryota</taxon>
        <taxon>Sar</taxon>
        <taxon>Stramenopiles</taxon>
        <taxon>Oomycota</taxon>
        <taxon>Peronosporomycetes</taxon>
        <taxon>Pythiales</taxon>
        <taxon>Pythiaceae</taxon>
        <taxon>Globisporangium</taxon>
    </lineage>
</organism>
<feature type="compositionally biased region" description="Acidic residues" evidence="3">
    <location>
        <begin position="445"/>
        <end position="454"/>
    </location>
</feature>
<feature type="region of interest" description="Disordered" evidence="3">
    <location>
        <begin position="183"/>
        <end position="288"/>
    </location>
</feature>
<dbReference type="GO" id="GO:0003723">
    <property type="term" value="F:RNA binding"/>
    <property type="evidence" value="ECO:0007669"/>
    <property type="project" value="UniProtKB-UniRule"/>
</dbReference>
<feature type="compositionally biased region" description="Acidic residues" evidence="3">
    <location>
        <begin position="215"/>
        <end position="226"/>
    </location>
</feature>
<dbReference type="EnsemblProtists" id="PYU1_T003575">
    <property type="protein sequence ID" value="PYU1_T003575"/>
    <property type="gene ID" value="PYU1_G003565"/>
</dbReference>
<feature type="compositionally biased region" description="Acidic residues" evidence="3">
    <location>
        <begin position="755"/>
        <end position="781"/>
    </location>
</feature>
<dbReference type="Proteomes" id="UP000019132">
    <property type="component" value="Unassembled WGS sequence"/>
</dbReference>
<reference evidence="6" key="2">
    <citation type="submission" date="2010-04" db="EMBL/GenBank/DDBJ databases">
        <authorList>
            <person name="Buell R."/>
            <person name="Hamilton J."/>
            <person name="Hostetler J."/>
        </authorList>
    </citation>
    <scope>NUCLEOTIDE SEQUENCE [LARGE SCALE GENOMIC DNA]</scope>
    <source>
        <strain evidence="6">DAOM:BR144</strain>
    </source>
</reference>
<dbReference type="AlphaFoldDB" id="K3WF34"/>
<dbReference type="VEuPathDB" id="FungiDB:PYU1_G003565"/>
<feature type="region of interest" description="Disordered" evidence="3">
    <location>
        <begin position="841"/>
        <end position="864"/>
    </location>
</feature>
<evidence type="ECO:0000313" key="6">
    <source>
        <dbReference type="Proteomes" id="UP000019132"/>
    </source>
</evidence>
<dbReference type="PANTHER" id="PTHR48029">
    <property type="entry name" value="NUCLEOLAR PROTEIN 8"/>
    <property type="match status" value="1"/>
</dbReference>
<reference evidence="6" key="1">
    <citation type="journal article" date="2010" name="Genome Biol.">
        <title>Genome sequence of the necrotrophic plant pathogen Pythium ultimum reveals original pathogenicity mechanisms and effector repertoire.</title>
        <authorList>
            <person name="Levesque C.A."/>
            <person name="Brouwer H."/>
            <person name="Cano L."/>
            <person name="Hamilton J.P."/>
            <person name="Holt C."/>
            <person name="Huitema E."/>
            <person name="Raffaele S."/>
            <person name="Robideau G.P."/>
            <person name="Thines M."/>
            <person name="Win J."/>
            <person name="Zerillo M.M."/>
            <person name="Beakes G.W."/>
            <person name="Boore J.L."/>
            <person name="Busam D."/>
            <person name="Dumas B."/>
            <person name="Ferriera S."/>
            <person name="Fuerstenberg S.I."/>
            <person name="Gachon C.M."/>
            <person name="Gaulin E."/>
            <person name="Govers F."/>
            <person name="Grenville-Briggs L."/>
            <person name="Horner N."/>
            <person name="Hostetler J."/>
            <person name="Jiang R.H."/>
            <person name="Johnson J."/>
            <person name="Krajaejun T."/>
            <person name="Lin H."/>
            <person name="Meijer H.J."/>
            <person name="Moore B."/>
            <person name="Morris P."/>
            <person name="Phuntmart V."/>
            <person name="Puiu D."/>
            <person name="Shetty J."/>
            <person name="Stajich J.E."/>
            <person name="Tripathy S."/>
            <person name="Wawra S."/>
            <person name="van West P."/>
            <person name="Whitty B.R."/>
            <person name="Coutinho P.M."/>
            <person name="Henrissat B."/>
            <person name="Martin F."/>
            <person name="Thomas P.D."/>
            <person name="Tyler B.M."/>
            <person name="De Vries R.P."/>
            <person name="Kamoun S."/>
            <person name="Yandell M."/>
            <person name="Tisserat N."/>
            <person name="Buell C.R."/>
        </authorList>
    </citation>
    <scope>NUCLEOTIDE SEQUENCE</scope>
    <source>
        <strain evidence="6">DAOM:BR144</strain>
    </source>
</reference>
<feature type="compositionally biased region" description="Basic and acidic residues" evidence="3">
    <location>
        <begin position="322"/>
        <end position="344"/>
    </location>
</feature>
<evidence type="ECO:0000256" key="3">
    <source>
        <dbReference type="SAM" id="MobiDB-lite"/>
    </source>
</evidence>
<feature type="compositionally biased region" description="Acidic residues" evidence="3">
    <location>
        <begin position="730"/>
        <end position="739"/>
    </location>
</feature>
<feature type="compositionally biased region" description="Acidic residues" evidence="3">
    <location>
        <begin position="245"/>
        <end position="264"/>
    </location>
</feature>
<feature type="region of interest" description="Disordered" evidence="3">
    <location>
        <begin position="589"/>
        <end position="634"/>
    </location>
</feature>
<dbReference type="EMBL" id="GL376638">
    <property type="status" value="NOT_ANNOTATED_CDS"/>
    <property type="molecule type" value="Genomic_DNA"/>
</dbReference>
<proteinExistence type="predicted"/>
<feature type="region of interest" description="Disordered" evidence="3">
    <location>
        <begin position="322"/>
        <end position="454"/>
    </location>
</feature>
<feature type="compositionally biased region" description="Low complexity" evidence="3">
    <location>
        <begin position="265"/>
        <end position="288"/>
    </location>
</feature>
<dbReference type="OMA" id="FGGDQRF"/>